<dbReference type="Proteomes" id="UP000790787">
    <property type="component" value="Chromosome 12"/>
</dbReference>
<sequence length="259" mass="28096">MKYYLSFHSVIDEGSTFKALAVEQSGSPETKLSIAAFLGELVLKNDVKVLVARTVGSSLIDIMKHGNMSSREAALKSLNQISSYESSAKILIEAEDIVHNFLHLISNTGPAIECKLLQVLVGLTSYPTTVFNAVSSIKSSAATISLIQFIEAPQKDLRVASIKLLRNLSPHMDQELARCLRGTSGQLGSLIKVISENTGITEEQAVAVGLLADLPERDRGLTRQMLDEGVFPLNVAALFIELLQTNGLDLIMCRLDQIA</sequence>
<reference evidence="1" key="1">
    <citation type="journal article" date="2014" name="Nat. Commun.">
        <title>The tobacco genome sequence and its comparison with those of tomato and potato.</title>
        <authorList>
            <person name="Sierro N."/>
            <person name="Battey J.N."/>
            <person name="Ouadi S."/>
            <person name="Bakaher N."/>
            <person name="Bovet L."/>
            <person name="Willig A."/>
            <person name="Goepfert S."/>
            <person name="Peitsch M.C."/>
            <person name="Ivanov N.V."/>
        </authorList>
    </citation>
    <scope>NUCLEOTIDE SEQUENCE [LARGE SCALE GENOMIC DNA]</scope>
</reference>
<proteinExistence type="predicted"/>
<gene>
    <name evidence="2" type="primary">LOC107792629</name>
</gene>
<evidence type="ECO:0000313" key="1">
    <source>
        <dbReference type="Proteomes" id="UP000790787"/>
    </source>
</evidence>
<evidence type="ECO:0000313" key="2">
    <source>
        <dbReference type="RefSeq" id="XP_075083650.1"/>
    </source>
</evidence>
<keyword evidence="1" id="KW-1185">Reference proteome</keyword>
<accession>A0AC58SF99</accession>
<protein>
    <submittedName>
        <fullName evidence="2">U-box domain-containing protein 44-like</fullName>
    </submittedName>
</protein>
<reference evidence="2" key="2">
    <citation type="submission" date="2025-08" db="UniProtKB">
        <authorList>
            <consortium name="RefSeq"/>
        </authorList>
    </citation>
    <scope>IDENTIFICATION</scope>
    <source>
        <tissue evidence="2">Leaf</tissue>
    </source>
</reference>
<name>A0AC58SF99_TOBAC</name>
<organism evidence="1 2">
    <name type="scientific">Nicotiana tabacum</name>
    <name type="common">Common tobacco</name>
    <dbReference type="NCBI Taxonomy" id="4097"/>
    <lineage>
        <taxon>Eukaryota</taxon>
        <taxon>Viridiplantae</taxon>
        <taxon>Streptophyta</taxon>
        <taxon>Embryophyta</taxon>
        <taxon>Tracheophyta</taxon>
        <taxon>Spermatophyta</taxon>
        <taxon>Magnoliopsida</taxon>
        <taxon>eudicotyledons</taxon>
        <taxon>Gunneridae</taxon>
        <taxon>Pentapetalae</taxon>
        <taxon>asterids</taxon>
        <taxon>lamiids</taxon>
        <taxon>Solanales</taxon>
        <taxon>Solanaceae</taxon>
        <taxon>Nicotianoideae</taxon>
        <taxon>Nicotianeae</taxon>
        <taxon>Nicotiana</taxon>
    </lineage>
</organism>
<dbReference type="RefSeq" id="XP_075083650.1">
    <property type="nucleotide sequence ID" value="XM_075227549.1"/>
</dbReference>